<dbReference type="AlphaFoldDB" id="A0A1G7NEH3"/>
<dbReference type="Gene3D" id="1.10.760.10">
    <property type="entry name" value="Cytochrome c-like domain"/>
    <property type="match status" value="1"/>
</dbReference>
<keyword evidence="1" id="KW-0813">Transport</keyword>
<keyword evidence="2 6" id="KW-0349">Heme</keyword>
<dbReference type="PANTHER" id="PTHR37823:SF1">
    <property type="entry name" value="CYTOCHROME C-553-LIKE"/>
    <property type="match status" value="1"/>
</dbReference>
<keyword evidence="10" id="KW-1185">Reference proteome</keyword>
<evidence type="ECO:0000313" key="10">
    <source>
        <dbReference type="Proteomes" id="UP000182427"/>
    </source>
</evidence>
<protein>
    <submittedName>
        <fullName evidence="9">Cytochrome C oxidase, cbb3-type, subunit III</fullName>
    </submittedName>
</protein>
<evidence type="ECO:0000256" key="1">
    <source>
        <dbReference type="ARBA" id="ARBA00022448"/>
    </source>
</evidence>
<dbReference type="InterPro" id="IPR036909">
    <property type="entry name" value="Cyt_c-like_dom_sf"/>
</dbReference>
<dbReference type="GO" id="GO:0005506">
    <property type="term" value="F:iron ion binding"/>
    <property type="evidence" value="ECO:0007669"/>
    <property type="project" value="InterPro"/>
</dbReference>
<evidence type="ECO:0000259" key="8">
    <source>
        <dbReference type="PROSITE" id="PS51007"/>
    </source>
</evidence>
<name>A0A1G7NEH3_9BACT</name>
<keyword evidence="3 6" id="KW-0479">Metal-binding</keyword>
<evidence type="ECO:0000313" key="9">
    <source>
        <dbReference type="EMBL" id="SDF72356.1"/>
    </source>
</evidence>
<evidence type="ECO:0000256" key="4">
    <source>
        <dbReference type="ARBA" id="ARBA00022982"/>
    </source>
</evidence>
<dbReference type="PRINTS" id="PR00605">
    <property type="entry name" value="CYTCHROMECIC"/>
</dbReference>
<keyword evidence="7" id="KW-0732">Signal</keyword>
<feature type="chain" id="PRO_5009242089" evidence="7">
    <location>
        <begin position="23"/>
        <end position="110"/>
    </location>
</feature>
<gene>
    <name evidence="9" type="ORF">SAMN05444167_3114</name>
</gene>
<evidence type="ECO:0000256" key="5">
    <source>
        <dbReference type="ARBA" id="ARBA00023004"/>
    </source>
</evidence>
<dbReference type="InterPro" id="IPR008168">
    <property type="entry name" value="Cyt_C_IC"/>
</dbReference>
<proteinExistence type="predicted"/>
<reference evidence="9 10" key="1">
    <citation type="submission" date="2016-10" db="EMBL/GenBank/DDBJ databases">
        <authorList>
            <person name="de Groot N.N."/>
        </authorList>
    </citation>
    <scope>NUCLEOTIDE SEQUENCE [LARGE SCALE GENOMIC DNA]</scope>
    <source>
        <strain evidence="9 10">GAS232</strain>
    </source>
</reference>
<feature type="domain" description="Cytochrome c" evidence="8">
    <location>
        <begin position="26"/>
        <end position="110"/>
    </location>
</feature>
<sequence>MRPTLTLSLLAATLTFAAGAHAQLSEAATHGKATFDAKCALCHNADSTDKKIGPGLKGLYARGTLADGTTKVTDATVTERIENGKVPMPPFKDQLKPEEIKELVEYLKTL</sequence>
<dbReference type="PROSITE" id="PS51007">
    <property type="entry name" value="CYTC"/>
    <property type="match status" value="1"/>
</dbReference>
<dbReference type="GO" id="GO:0009055">
    <property type="term" value="F:electron transfer activity"/>
    <property type="evidence" value="ECO:0007669"/>
    <property type="project" value="InterPro"/>
</dbReference>
<feature type="signal peptide" evidence="7">
    <location>
        <begin position="1"/>
        <end position="22"/>
    </location>
</feature>
<dbReference type="EMBL" id="LT629690">
    <property type="protein sequence ID" value="SDF72356.1"/>
    <property type="molecule type" value="Genomic_DNA"/>
</dbReference>
<evidence type="ECO:0000256" key="2">
    <source>
        <dbReference type="ARBA" id="ARBA00022617"/>
    </source>
</evidence>
<evidence type="ECO:0000256" key="6">
    <source>
        <dbReference type="PROSITE-ProRule" id="PRU00433"/>
    </source>
</evidence>
<dbReference type="Proteomes" id="UP000182427">
    <property type="component" value="Chromosome I"/>
</dbReference>
<organism evidence="9 10">
    <name type="scientific">Terriglobus roseus</name>
    <dbReference type="NCBI Taxonomy" id="392734"/>
    <lineage>
        <taxon>Bacteria</taxon>
        <taxon>Pseudomonadati</taxon>
        <taxon>Acidobacteriota</taxon>
        <taxon>Terriglobia</taxon>
        <taxon>Terriglobales</taxon>
        <taxon>Acidobacteriaceae</taxon>
        <taxon>Terriglobus</taxon>
    </lineage>
</organism>
<keyword evidence="4" id="KW-0249">Electron transport</keyword>
<accession>A0A1G7NEH3</accession>
<dbReference type="Pfam" id="PF13442">
    <property type="entry name" value="Cytochrome_CBB3"/>
    <property type="match status" value="1"/>
</dbReference>
<dbReference type="SUPFAM" id="SSF46626">
    <property type="entry name" value="Cytochrome c"/>
    <property type="match status" value="1"/>
</dbReference>
<dbReference type="PANTHER" id="PTHR37823">
    <property type="entry name" value="CYTOCHROME C-553-LIKE"/>
    <property type="match status" value="1"/>
</dbReference>
<dbReference type="InterPro" id="IPR051811">
    <property type="entry name" value="Cytochrome_c550/c551-like"/>
</dbReference>
<dbReference type="InterPro" id="IPR009056">
    <property type="entry name" value="Cyt_c-like_dom"/>
</dbReference>
<evidence type="ECO:0000256" key="3">
    <source>
        <dbReference type="ARBA" id="ARBA00022723"/>
    </source>
</evidence>
<dbReference type="GO" id="GO:0020037">
    <property type="term" value="F:heme binding"/>
    <property type="evidence" value="ECO:0007669"/>
    <property type="project" value="InterPro"/>
</dbReference>
<keyword evidence="5 6" id="KW-0408">Iron</keyword>
<evidence type="ECO:0000256" key="7">
    <source>
        <dbReference type="SAM" id="SignalP"/>
    </source>
</evidence>